<dbReference type="PANTHER" id="PTHR45769:SF3">
    <property type="entry name" value="ADENOSINE KINASE"/>
    <property type="match status" value="1"/>
</dbReference>
<gene>
    <name evidence="6" type="ORF">M422DRAFT_257526</name>
</gene>
<evidence type="ECO:0000313" key="6">
    <source>
        <dbReference type="EMBL" id="KIJ39701.1"/>
    </source>
</evidence>
<proteinExistence type="inferred from homology"/>
<dbReference type="GO" id="GO:0006166">
    <property type="term" value="P:purine ribonucleoside salvage"/>
    <property type="evidence" value="ECO:0007669"/>
    <property type="project" value="InterPro"/>
</dbReference>
<keyword evidence="2" id="KW-0808">Transferase</keyword>
<dbReference type="Proteomes" id="UP000054279">
    <property type="component" value="Unassembled WGS sequence"/>
</dbReference>
<dbReference type="GO" id="GO:0005634">
    <property type="term" value="C:nucleus"/>
    <property type="evidence" value="ECO:0007669"/>
    <property type="project" value="TreeGrafter"/>
</dbReference>
<keyword evidence="7" id="KW-1185">Reference proteome</keyword>
<dbReference type="Gene3D" id="3.40.1190.20">
    <property type="match status" value="1"/>
</dbReference>
<keyword evidence="4" id="KW-0418">Kinase</keyword>
<dbReference type="PANTHER" id="PTHR45769">
    <property type="entry name" value="ADENOSINE KINASE"/>
    <property type="match status" value="1"/>
</dbReference>
<evidence type="ECO:0000256" key="2">
    <source>
        <dbReference type="ARBA" id="ARBA00022679"/>
    </source>
</evidence>
<dbReference type="HOGENOM" id="CLU_596077_0_0_1"/>
<dbReference type="GO" id="GO:0005524">
    <property type="term" value="F:ATP binding"/>
    <property type="evidence" value="ECO:0007669"/>
    <property type="project" value="UniProtKB-KW"/>
</dbReference>
<keyword evidence="3" id="KW-0547">Nucleotide-binding</keyword>
<evidence type="ECO:0000256" key="4">
    <source>
        <dbReference type="ARBA" id="ARBA00022777"/>
    </source>
</evidence>
<evidence type="ECO:0000313" key="7">
    <source>
        <dbReference type="Proteomes" id="UP000054279"/>
    </source>
</evidence>
<organism evidence="6 7">
    <name type="scientific">Sphaerobolus stellatus (strain SS14)</name>
    <dbReference type="NCBI Taxonomy" id="990650"/>
    <lineage>
        <taxon>Eukaryota</taxon>
        <taxon>Fungi</taxon>
        <taxon>Dikarya</taxon>
        <taxon>Basidiomycota</taxon>
        <taxon>Agaricomycotina</taxon>
        <taxon>Agaricomycetes</taxon>
        <taxon>Phallomycetidae</taxon>
        <taxon>Geastrales</taxon>
        <taxon>Sphaerobolaceae</taxon>
        <taxon>Sphaerobolus</taxon>
    </lineage>
</organism>
<evidence type="ECO:0000256" key="5">
    <source>
        <dbReference type="ARBA" id="ARBA00022840"/>
    </source>
</evidence>
<comment type="similarity">
    <text evidence="1">Belongs to the carbohydrate kinase PfkB family.</text>
</comment>
<dbReference type="OrthoDB" id="2675723at2759"/>
<dbReference type="EMBL" id="KN837150">
    <property type="protein sequence ID" value="KIJ39701.1"/>
    <property type="molecule type" value="Genomic_DNA"/>
</dbReference>
<protein>
    <submittedName>
        <fullName evidence="6">Uncharacterized protein</fullName>
    </submittedName>
</protein>
<dbReference type="GO" id="GO:0005829">
    <property type="term" value="C:cytosol"/>
    <property type="evidence" value="ECO:0007669"/>
    <property type="project" value="TreeGrafter"/>
</dbReference>
<dbReference type="GO" id="GO:0006144">
    <property type="term" value="P:purine nucleobase metabolic process"/>
    <property type="evidence" value="ECO:0007669"/>
    <property type="project" value="TreeGrafter"/>
</dbReference>
<keyword evidence="5" id="KW-0067">ATP-binding</keyword>
<dbReference type="InterPro" id="IPR029056">
    <property type="entry name" value="Ribokinase-like"/>
</dbReference>
<dbReference type="GO" id="GO:0004001">
    <property type="term" value="F:adenosine kinase activity"/>
    <property type="evidence" value="ECO:0007669"/>
    <property type="project" value="InterPro"/>
</dbReference>
<name>A0A0C9VPC2_SPHS4</name>
<evidence type="ECO:0000256" key="1">
    <source>
        <dbReference type="ARBA" id="ARBA00010688"/>
    </source>
</evidence>
<evidence type="ECO:0000256" key="3">
    <source>
        <dbReference type="ARBA" id="ARBA00022741"/>
    </source>
</evidence>
<accession>A0A0C9VPC2</accession>
<sequence length="459" mass="52214">MGYGHRKDTLTDAMNVFSFWKGVNEAVRLVNSFEKAVETLKSKRTTLANLEGALGEDTMKELVEEKEGAGGAQYRPHKRRLQNWQVADQMGVHEEFGKDDRKCWDQYGVGIRDETNLRTKLKERGNPTTRQALENNETTRKMRKMLESWFKTLGEFMPPEALQEPLDSHTQPEKELLQFSSDFDWKSHEHLGLVGLAASEFLLRQGQAHDALKKLRQVLGLKAFLAQVEKWAEVYQQSWKAMGRLREKGADGNHGRGRLEALTAGDLIMLSEWMDDHRLWREQGEIVEAAAAKKGKGCKELPWLWKLEFEANTSRDKVAEAVEKMMAEAICIEWLHTKASVERFEEEVKLLLAEISRVPRIFVHYEKPVGKERKTLVTNLSPFIPQFFKPQLDQLLPYCDNVIVDESEAEAYAIAQGLPKPKNIVAVAKAIAALPKINASKPRIVMAECDSPQMCRGAA</sequence>
<reference evidence="6 7" key="1">
    <citation type="submission" date="2014-06" db="EMBL/GenBank/DDBJ databases">
        <title>Evolutionary Origins and Diversification of the Mycorrhizal Mutualists.</title>
        <authorList>
            <consortium name="DOE Joint Genome Institute"/>
            <consortium name="Mycorrhizal Genomics Consortium"/>
            <person name="Kohler A."/>
            <person name="Kuo A."/>
            <person name="Nagy L.G."/>
            <person name="Floudas D."/>
            <person name="Copeland A."/>
            <person name="Barry K.W."/>
            <person name="Cichocki N."/>
            <person name="Veneault-Fourrey C."/>
            <person name="LaButti K."/>
            <person name="Lindquist E.A."/>
            <person name="Lipzen A."/>
            <person name="Lundell T."/>
            <person name="Morin E."/>
            <person name="Murat C."/>
            <person name="Riley R."/>
            <person name="Ohm R."/>
            <person name="Sun H."/>
            <person name="Tunlid A."/>
            <person name="Henrissat B."/>
            <person name="Grigoriev I.V."/>
            <person name="Hibbett D.S."/>
            <person name="Martin F."/>
        </authorList>
    </citation>
    <scope>NUCLEOTIDE SEQUENCE [LARGE SCALE GENOMIC DNA]</scope>
    <source>
        <strain evidence="6 7">SS14</strain>
    </source>
</reference>
<dbReference type="AlphaFoldDB" id="A0A0C9VPC2"/>
<dbReference type="InterPro" id="IPR001805">
    <property type="entry name" value="Adenokinase"/>
</dbReference>